<dbReference type="GO" id="GO:0008080">
    <property type="term" value="F:N-acetyltransferase activity"/>
    <property type="evidence" value="ECO:0007669"/>
    <property type="project" value="TreeGrafter"/>
</dbReference>
<keyword evidence="1 4" id="KW-0808">Transferase</keyword>
<dbReference type="CDD" id="cd04301">
    <property type="entry name" value="NAT_SF"/>
    <property type="match status" value="1"/>
</dbReference>
<protein>
    <submittedName>
        <fullName evidence="4">GNAT family acetyltransferase</fullName>
    </submittedName>
</protein>
<evidence type="ECO:0000313" key="5">
    <source>
        <dbReference type="Proteomes" id="UP000069162"/>
    </source>
</evidence>
<dbReference type="RefSeq" id="WP_013366271.1">
    <property type="nucleotide sequence ID" value="NZ_CP012871.1"/>
</dbReference>
<dbReference type="KEGG" id="kle:AO703_10795"/>
<dbReference type="InterPro" id="IPR000182">
    <property type="entry name" value="GNAT_dom"/>
</dbReference>
<evidence type="ECO:0000313" key="4">
    <source>
        <dbReference type="EMBL" id="ALR76766.1"/>
    </source>
</evidence>
<dbReference type="OrthoDB" id="9805924at2"/>
<proteinExistence type="predicted"/>
<dbReference type="Gene3D" id="3.40.630.30">
    <property type="match status" value="1"/>
</dbReference>
<dbReference type="Proteomes" id="UP000069162">
    <property type="component" value="Chromosome"/>
</dbReference>
<dbReference type="OMA" id="DGHIRYR"/>
<organism evidence="4 5">
    <name type="scientific">[Enterobacter] lignolyticus</name>
    <dbReference type="NCBI Taxonomy" id="1334193"/>
    <lineage>
        <taxon>Bacteria</taxon>
        <taxon>Pseudomonadati</taxon>
        <taxon>Pseudomonadota</taxon>
        <taxon>Gammaproteobacteria</taxon>
        <taxon>Enterobacterales</taxon>
        <taxon>Enterobacteriaceae</taxon>
        <taxon>Pluralibacter</taxon>
    </lineage>
</organism>
<gene>
    <name evidence="4" type="ORF">AO703_10795</name>
</gene>
<dbReference type="PROSITE" id="PS51186">
    <property type="entry name" value="GNAT"/>
    <property type="match status" value="1"/>
</dbReference>
<keyword evidence="2" id="KW-0012">Acyltransferase</keyword>
<evidence type="ECO:0000256" key="2">
    <source>
        <dbReference type="ARBA" id="ARBA00023315"/>
    </source>
</evidence>
<reference evidence="5" key="1">
    <citation type="submission" date="2015-10" db="EMBL/GenBank/DDBJ databases">
        <title>Complete Genome Sequencing of Klebsiella sp. strain G5.</title>
        <authorList>
            <person name="Chan K.-G."/>
            <person name="Chen J.-W."/>
        </authorList>
    </citation>
    <scope>NUCLEOTIDE SEQUENCE [LARGE SCALE GENOMIC DNA]</scope>
    <source>
        <strain evidence="5">G5</strain>
    </source>
</reference>
<accession>A0A806X4S5</accession>
<dbReference type="EMBL" id="CP012871">
    <property type="protein sequence ID" value="ALR76766.1"/>
    <property type="molecule type" value="Genomic_DNA"/>
</dbReference>
<dbReference type="SUPFAM" id="SSF55729">
    <property type="entry name" value="Acyl-CoA N-acyltransferases (Nat)"/>
    <property type="match status" value="1"/>
</dbReference>
<name>A0A806X4S5_9ENTR</name>
<dbReference type="InterPro" id="IPR016181">
    <property type="entry name" value="Acyl_CoA_acyltransferase"/>
</dbReference>
<sequence>MELVIREVAEGDWAAWHTLWDGYNRFYGSDISAEITQHTWQRLRDPHSAVHCRVAVADGCVVGFAMIVLHEGTWVTSPICYLEDLFVAAEMRGQGIARRLIQALVAEGKSAGWSRLYWHTAQNNPARNLYDEFTPADEYVRYRMNL</sequence>
<dbReference type="PANTHER" id="PTHR10545">
    <property type="entry name" value="DIAMINE N-ACETYLTRANSFERASE"/>
    <property type="match status" value="1"/>
</dbReference>
<evidence type="ECO:0000256" key="1">
    <source>
        <dbReference type="ARBA" id="ARBA00022679"/>
    </source>
</evidence>
<feature type="domain" description="N-acetyltransferase" evidence="3">
    <location>
        <begin position="3"/>
        <end position="146"/>
    </location>
</feature>
<dbReference type="AlphaFoldDB" id="A0A806X4S5"/>
<dbReference type="InterPro" id="IPR051016">
    <property type="entry name" value="Diverse_Substrate_AcTransf"/>
</dbReference>
<dbReference type="Pfam" id="PF00583">
    <property type="entry name" value="Acetyltransf_1"/>
    <property type="match status" value="1"/>
</dbReference>
<evidence type="ECO:0000259" key="3">
    <source>
        <dbReference type="PROSITE" id="PS51186"/>
    </source>
</evidence>
<dbReference type="PANTHER" id="PTHR10545:SF42">
    <property type="entry name" value="ACETYLTRANSFERASE"/>
    <property type="match status" value="1"/>
</dbReference>